<dbReference type="RefSeq" id="WP_378174444.1">
    <property type="nucleotide sequence ID" value="NZ_JBHTCR010000002.1"/>
</dbReference>
<comment type="caution">
    <text evidence="3">The sequence shown here is derived from an EMBL/GenBank/DDBJ whole genome shotgun (WGS) entry which is preliminary data.</text>
</comment>
<protein>
    <submittedName>
        <fullName evidence="3">Uncharacterized protein</fullName>
    </submittedName>
</protein>
<dbReference type="EMBL" id="JBHTCR010000002">
    <property type="protein sequence ID" value="MFC7345992.1"/>
    <property type="molecule type" value="Genomic_DNA"/>
</dbReference>
<evidence type="ECO:0000313" key="3">
    <source>
        <dbReference type="EMBL" id="MFC7345992.1"/>
    </source>
</evidence>
<sequence>MEKITFYSAYEIIILITAVLLGTGAYLSFMIKIKGEKISFSGIVYTFIMNLFVTYFFSELTNVINHTKYKGLIQLGAAYFAQYFLVWLHNNRNKLLNSGAKKVGFDANTDSNENNNQNSGTDEQS</sequence>
<gene>
    <name evidence="3" type="ORF">ACFQO9_04575</name>
</gene>
<evidence type="ECO:0000256" key="1">
    <source>
        <dbReference type="SAM" id="MobiDB-lite"/>
    </source>
</evidence>
<evidence type="ECO:0000256" key="2">
    <source>
        <dbReference type="SAM" id="Phobius"/>
    </source>
</evidence>
<feature type="transmembrane region" description="Helical" evidence="2">
    <location>
        <begin position="12"/>
        <end position="31"/>
    </location>
</feature>
<feature type="transmembrane region" description="Helical" evidence="2">
    <location>
        <begin position="38"/>
        <end position="57"/>
    </location>
</feature>
<feature type="compositionally biased region" description="Low complexity" evidence="1">
    <location>
        <begin position="108"/>
        <end position="125"/>
    </location>
</feature>
<proteinExistence type="predicted"/>
<feature type="transmembrane region" description="Helical" evidence="2">
    <location>
        <begin position="69"/>
        <end position="88"/>
    </location>
</feature>
<keyword evidence="2" id="KW-0472">Membrane</keyword>
<dbReference type="Proteomes" id="UP001596550">
    <property type="component" value="Unassembled WGS sequence"/>
</dbReference>
<reference evidence="4" key="1">
    <citation type="journal article" date="2019" name="Int. J. Syst. Evol. Microbiol.">
        <title>The Global Catalogue of Microorganisms (GCM) 10K type strain sequencing project: providing services to taxonomists for standard genome sequencing and annotation.</title>
        <authorList>
            <consortium name="The Broad Institute Genomics Platform"/>
            <consortium name="The Broad Institute Genome Sequencing Center for Infectious Disease"/>
            <person name="Wu L."/>
            <person name="Ma J."/>
        </authorList>
    </citation>
    <scope>NUCLEOTIDE SEQUENCE [LARGE SCALE GENOMIC DNA]</scope>
    <source>
        <strain evidence="4">CCUG 54781</strain>
    </source>
</reference>
<keyword evidence="2" id="KW-0812">Transmembrane</keyword>
<keyword evidence="4" id="KW-1185">Reference proteome</keyword>
<name>A0ABW2LXT0_9FLAO</name>
<keyword evidence="2" id="KW-1133">Transmembrane helix</keyword>
<feature type="region of interest" description="Disordered" evidence="1">
    <location>
        <begin position="105"/>
        <end position="125"/>
    </location>
</feature>
<evidence type="ECO:0000313" key="4">
    <source>
        <dbReference type="Proteomes" id="UP001596550"/>
    </source>
</evidence>
<organism evidence="3 4">
    <name type="scientific">Chryseobacterium zhengzhouense</name>
    <dbReference type="NCBI Taxonomy" id="1636086"/>
    <lineage>
        <taxon>Bacteria</taxon>
        <taxon>Pseudomonadati</taxon>
        <taxon>Bacteroidota</taxon>
        <taxon>Flavobacteriia</taxon>
        <taxon>Flavobacteriales</taxon>
        <taxon>Weeksellaceae</taxon>
        <taxon>Chryseobacterium group</taxon>
        <taxon>Chryseobacterium</taxon>
    </lineage>
</organism>
<accession>A0ABW2LXT0</accession>